<sequence length="338" mass="39675">MRDNPERFIESNTEISWLEYLNNMSMQGTWGDAMIIQAVADQLKLKITIAETHEGFREYSIIQPVSSTQQLTHVYLGHIDEYHYVSTLPCTSMSGFVEIYPEQSTQSSQPKQTRTQYINKYMKQKHDNERQSPEAKERRRVYAKEYRKRKRASESSQPSALSIETKQKKRLYAKEYMKRKRASESSQPSTLSIEAKQKQRLYAKEYRKQKRCEIEPLQSLISKFHDIVSQGPLYTCTCCDQLWYRHSVIPVTTLKENYPDVQKRLLNRKSVNNVECLCKTCNKHLKNNKVPPCAAVNGLQFPEKPLFFDLNELECRLLAPRLAFQKLMQASKNLWEHC</sequence>
<feature type="compositionally biased region" description="Polar residues" evidence="1">
    <location>
        <begin position="154"/>
        <end position="164"/>
    </location>
</feature>
<organism evidence="3 4">
    <name type="scientific">Paramuricea clavata</name>
    <name type="common">Red gorgonian</name>
    <name type="synonym">Violescent sea-whip</name>
    <dbReference type="NCBI Taxonomy" id="317549"/>
    <lineage>
        <taxon>Eukaryota</taxon>
        <taxon>Metazoa</taxon>
        <taxon>Cnidaria</taxon>
        <taxon>Anthozoa</taxon>
        <taxon>Octocorallia</taxon>
        <taxon>Malacalcyonacea</taxon>
        <taxon>Plexauridae</taxon>
        <taxon>Paramuricea</taxon>
    </lineage>
</organism>
<evidence type="ECO:0000313" key="4">
    <source>
        <dbReference type="Proteomes" id="UP001152795"/>
    </source>
</evidence>
<dbReference type="Pfam" id="PF02338">
    <property type="entry name" value="OTU"/>
    <property type="match status" value="1"/>
</dbReference>
<dbReference type="OrthoDB" id="6158363at2759"/>
<protein>
    <recommendedName>
        <fullName evidence="2">OTU domain-containing protein</fullName>
    </recommendedName>
</protein>
<comment type="caution">
    <text evidence="3">The sequence shown here is derived from an EMBL/GenBank/DDBJ whole genome shotgun (WGS) entry which is preliminary data.</text>
</comment>
<feature type="region of interest" description="Disordered" evidence="1">
    <location>
        <begin position="123"/>
        <end position="164"/>
    </location>
</feature>
<evidence type="ECO:0000313" key="3">
    <source>
        <dbReference type="EMBL" id="CAB4022531.1"/>
    </source>
</evidence>
<dbReference type="Proteomes" id="UP001152795">
    <property type="component" value="Unassembled WGS sequence"/>
</dbReference>
<accession>A0A6S7K3R0</accession>
<evidence type="ECO:0000256" key="1">
    <source>
        <dbReference type="SAM" id="MobiDB-lite"/>
    </source>
</evidence>
<dbReference type="EMBL" id="CACRXK020012025">
    <property type="protein sequence ID" value="CAB4022531.1"/>
    <property type="molecule type" value="Genomic_DNA"/>
</dbReference>
<reference evidence="3" key="1">
    <citation type="submission" date="2020-04" db="EMBL/GenBank/DDBJ databases">
        <authorList>
            <person name="Alioto T."/>
            <person name="Alioto T."/>
            <person name="Gomez Garrido J."/>
        </authorList>
    </citation>
    <scope>NUCLEOTIDE SEQUENCE</scope>
    <source>
        <strain evidence="3">A484AB</strain>
    </source>
</reference>
<dbReference type="AlphaFoldDB" id="A0A6S7K3R0"/>
<dbReference type="Gene3D" id="3.90.70.80">
    <property type="match status" value="1"/>
</dbReference>
<name>A0A6S7K3R0_PARCT</name>
<dbReference type="InterPro" id="IPR003323">
    <property type="entry name" value="OTU_dom"/>
</dbReference>
<gene>
    <name evidence="3" type="ORF">PACLA_8A013231</name>
</gene>
<keyword evidence="4" id="KW-1185">Reference proteome</keyword>
<dbReference type="CDD" id="cd22758">
    <property type="entry name" value="OTU_232R-like"/>
    <property type="match status" value="1"/>
</dbReference>
<feature type="domain" description="OTU" evidence="2">
    <location>
        <begin position="6"/>
        <end position="81"/>
    </location>
</feature>
<proteinExistence type="predicted"/>
<evidence type="ECO:0000259" key="2">
    <source>
        <dbReference type="Pfam" id="PF02338"/>
    </source>
</evidence>
<feature type="compositionally biased region" description="Basic and acidic residues" evidence="1">
    <location>
        <begin position="124"/>
        <end position="145"/>
    </location>
</feature>